<dbReference type="InterPro" id="IPR011990">
    <property type="entry name" value="TPR-like_helical_dom_sf"/>
</dbReference>
<evidence type="ECO:0000256" key="3">
    <source>
        <dbReference type="ARBA" id="ARBA00022729"/>
    </source>
</evidence>
<keyword evidence="3" id="KW-0732">Signal</keyword>
<comment type="caution">
    <text evidence="8">The sequence shown here is derived from an EMBL/GenBank/DDBJ whole genome shotgun (WGS) entry which is preliminary data.</text>
</comment>
<comment type="subcellular location">
    <subcellularLocation>
        <location evidence="1">Cell outer membrane</location>
    </subcellularLocation>
</comment>
<gene>
    <name evidence="8" type="ORF">D1164_14065</name>
</gene>
<keyword evidence="4" id="KW-0472">Membrane</keyword>
<dbReference type="AlphaFoldDB" id="A0A399D1C4"/>
<evidence type="ECO:0000313" key="8">
    <source>
        <dbReference type="EMBL" id="RIH64481.1"/>
    </source>
</evidence>
<organism evidence="8 9">
    <name type="scientific">Mariniphaga sediminis</name>
    <dbReference type="NCBI Taxonomy" id="1628158"/>
    <lineage>
        <taxon>Bacteria</taxon>
        <taxon>Pseudomonadati</taxon>
        <taxon>Bacteroidota</taxon>
        <taxon>Bacteroidia</taxon>
        <taxon>Marinilabiliales</taxon>
        <taxon>Prolixibacteraceae</taxon>
        <taxon>Mariniphaga</taxon>
    </lineage>
</organism>
<name>A0A399D1C4_9BACT</name>
<keyword evidence="5" id="KW-0998">Cell outer membrane</keyword>
<dbReference type="InterPro" id="IPR012944">
    <property type="entry name" value="SusD_RagB_dom"/>
</dbReference>
<evidence type="ECO:0000256" key="1">
    <source>
        <dbReference type="ARBA" id="ARBA00004442"/>
    </source>
</evidence>
<keyword evidence="9" id="KW-1185">Reference proteome</keyword>
<sequence length="569" mass="65288">MNGIMLTKKSFLIILITLGFIVSSCEMDFLQPFDDNHSSAERLYYDSGFAEGLLIRAYRDLPNGYSFDEASTDDAVTNVEGNNYRRMGTGEWSSRYDPMSIWNLAYTNIYYLNYFLEINPSAQYAWDEANGPVKERNEAFRKRFEAEALLLRAWYNFELLKRHGGIAEDGNPTGFVLLENKVDINVDYNLPRNSYEECVQAIYSDIEKALLNLPDEYSDSEDIVQQIVFGSQNKNRVNGKFGKALKSRVSLHVASQPFYTGNEYWEKAAVYAGALLSEIGGVSGMSPTGVEFWKNENDSEILWRRDYSEINSREVANFPPTLFGQGQTNPSQNLVDAFPMVNGYPINAEESGYDANQPYAGRDPRLKRYIIYNGNDFDGRVININDETDDWNNQTVYSTRTGYYLKKLLQPSVNINPNVMSTARHFYPFFRYTEIFLNYAEAANEAWGPTADPNGYGFTPAEIISALRERAGITQPDEFIIESSTSKELMRALIQNERRIELCFEGFRFWDIRRWGMDLNETVNGVLLTNETYNVVEVEKRNYKSHMNFGPISQLEILKADKLIQNKGW</sequence>
<accession>A0A399D1C4</accession>
<dbReference type="Pfam" id="PF07980">
    <property type="entry name" value="SusD_RagB"/>
    <property type="match status" value="1"/>
</dbReference>
<dbReference type="InterPro" id="IPR033985">
    <property type="entry name" value="SusD-like_N"/>
</dbReference>
<comment type="similarity">
    <text evidence="2">Belongs to the SusD family.</text>
</comment>
<protein>
    <submittedName>
        <fullName evidence="8">RagB/SusD family nutrient uptake outer membrane protein</fullName>
    </submittedName>
</protein>
<evidence type="ECO:0000259" key="7">
    <source>
        <dbReference type="Pfam" id="PF14322"/>
    </source>
</evidence>
<evidence type="ECO:0000259" key="6">
    <source>
        <dbReference type="Pfam" id="PF07980"/>
    </source>
</evidence>
<dbReference type="EMBL" id="QWET01000010">
    <property type="protein sequence ID" value="RIH64481.1"/>
    <property type="molecule type" value="Genomic_DNA"/>
</dbReference>
<reference evidence="8 9" key="1">
    <citation type="journal article" date="2015" name="Int. J. Syst. Evol. Microbiol.">
        <title>Mariniphaga sediminis sp. nov., isolated from coastal sediment.</title>
        <authorList>
            <person name="Wang F.Q."/>
            <person name="Shen Q.Y."/>
            <person name="Chen G.J."/>
            <person name="Du Z.J."/>
        </authorList>
    </citation>
    <scope>NUCLEOTIDE SEQUENCE [LARGE SCALE GENOMIC DNA]</scope>
    <source>
        <strain evidence="8 9">SY21</strain>
    </source>
</reference>
<evidence type="ECO:0000256" key="5">
    <source>
        <dbReference type="ARBA" id="ARBA00023237"/>
    </source>
</evidence>
<dbReference type="SUPFAM" id="SSF48452">
    <property type="entry name" value="TPR-like"/>
    <property type="match status" value="1"/>
</dbReference>
<feature type="domain" description="RagB/SusD" evidence="6">
    <location>
        <begin position="321"/>
        <end position="569"/>
    </location>
</feature>
<proteinExistence type="inferred from homology"/>
<evidence type="ECO:0000256" key="2">
    <source>
        <dbReference type="ARBA" id="ARBA00006275"/>
    </source>
</evidence>
<evidence type="ECO:0000256" key="4">
    <source>
        <dbReference type="ARBA" id="ARBA00023136"/>
    </source>
</evidence>
<feature type="domain" description="SusD-like N-terminal" evidence="7">
    <location>
        <begin position="77"/>
        <end position="218"/>
    </location>
</feature>
<dbReference type="GO" id="GO:0009279">
    <property type="term" value="C:cell outer membrane"/>
    <property type="evidence" value="ECO:0007669"/>
    <property type="project" value="UniProtKB-SubCell"/>
</dbReference>
<evidence type="ECO:0000313" key="9">
    <source>
        <dbReference type="Proteomes" id="UP000266441"/>
    </source>
</evidence>
<dbReference type="Proteomes" id="UP000266441">
    <property type="component" value="Unassembled WGS sequence"/>
</dbReference>
<dbReference type="Gene3D" id="1.25.40.390">
    <property type="match status" value="1"/>
</dbReference>
<dbReference type="Pfam" id="PF14322">
    <property type="entry name" value="SusD-like_3"/>
    <property type="match status" value="1"/>
</dbReference>
<dbReference type="OrthoDB" id="691231at2"/>